<dbReference type="OrthoDB" id="9181319at2"/>
<name>A0A4Z0B0M9_9PSED</name>
<sequence>MRSPICLLKCQITGAPFKVAPEKADLCAQQRDDHKIDLIMVDEPQFGFRVRKESNSQTPEIVLPIASLEYLWAFSHHCWVLTQEYAESQRAGAEQFDCVGNQRLRESADILEWAKANLTGTGTEPWPESGPRPREDSHSCDDSAVATELFLCAVAWILHHEIAHVVLQHPLIDTAFSEQEEREADKHATKWLLDGLPQCDPKLKKRALGLAVAVLCLQSLEVGIVSCLRNTHPAAHDRIFNNIAIYQVGNDEVIDAICTVVLQYLFHEAGVKANIDGATFSEILGDLLYDISRTKSDN</sequence>
<evidence type="ECO:0000256" key="1">
    <source>
        <dbReference type="SAM" id="MobiDB-lite"/>
    </source>
</evidence>
<gene>
    <name evidence="2" type="ORF">DYL61_17850</name>
</gene>
<dbReference type="AlphaFoldDB" id="A0A4Z0B0M9"/>
<feature type="region of interest" description="Disordered" evidence="1">
    <location>
        <begin position="119"/>
        <end position="139"/>
    </location>
</feature>
<proteinExistence type="predicted"/>
<reference evidence="2 3" key="1">
    <citation type="journal article" date="2019" name="Syst. Appl. Microbiol.">
        <title>New species of pathogenic Pseudomonas isolated from citrus in Tunisia: Proposal of Pseudomonas kairouanensis sp. nov. and Pseudomonas nabeulensis sp. nov.</title>
        <authorList>
            <person name="Oueslati M."/>
            <person name="Mulet M."/>
            <person name="Gomila M."/>
            <person name="Berge O."/>
            <person name="Hajlaoui M.R."/>
            <person name="Lalucat J."/>
            <person name="Sadfi-Zouaoui N."/>
            <person name="Garcia-Valdes E."/>
        </authorList>
    </citation>
    <scope>NUCLEOTIDE SEQUENCE [LARGE SCALE GENOMIC DNA]</scope>
    <source>
        <strain evidence="2 3">E10B</strain>
    </source>
</reference>
<dbReference type="InterPro" id="IPR019504">
    <property type="entry name" value="Peptidase_U49_Lit_pept"/>
</dbReference>
<protein>
    <submittedName>
        <fullName evidence="2">Integrase</fullName>
    </submittedName>
</protein>
<evidence type="ECO:0000313" key="2">
    <source>
        <dbReference type="EMBL" id="TFY91914.1"/>
    </source>
</evidence>
<evidence type="ECO:0000313" key="3">
    <source>
        <dbReference type="Proteomes" id="UP000297734"/>
    </source>
</evidence>
<dbReference type="RefSeq" id="WP_135309419.1">
    <property type="nucleotide sequence ID" value="NZ_QUZT01000033.1"/>
</dbReference>
<dbReference type="Pfam" id="PF10463">
    <property type="entry name" value="Peptidase_U49"/>
    <property type="match status" value="1"/>
</dbReference>
<dbReference type="Proteomes" id="UP000297734">
    <property type="component" value="Unassembled WGS sequence"/>
</dbReference>
<comment type="caution">
    <text evidence="2">The sequence shown here is derived from an EMBL/GenBank/DDBJ whole genome shotgun (WGS) entry which is preliminary data.</text>
</comment>
<keyword evidence="3" id="KW-1185">Reference proteome</keyword>
<accession>A0A4Z0B0M9</accession>
<organism evidence="2 3">
    <name type="scientific">Pseudomonas nabeulensis</name>
    <dbReference type="NCBI Taxonomy" id="2293833"/>
    <lineage>
        <taxon>Bacteria</taxon>
        <taxon>Pseudomonadati</taxon>
        <taxon>Pseudomonadota</taxon>
        <taxon>Gammaproteobacteria</taxon>
        <taxon>Pseudomonadales</taxon>
        <taxon>Pseudomonadaceae</taxon>
        <taxon>Pseudomonas</taxon>
    </lineage>
</organism>
<dbReference type="EMBL" id="QUZT01000033">
    <property type="protein sequence ID" value="TFY91914.1"/>
    <property type="molecule type" value="Genomic_DNA"/>
</dbReference>